<keyword evidence="1" id="KW-0175">Coiled coil</keyword>
<dbReference type="Pfam" id="PF13837">
    <property type="entry name" value="Myb_DNA-bind_4"/>
    <property type="match status" value="1"/>
</dbReference>
<proteinExistence type="predicted"/>
<evidence type="ECO:0000256" key="1">
    <source>
        <dbReference type="SAM" id="Coils"/>
    </source>
</evidence>
<keyword evidence="4" id="KW-1185">Reference proteome</keyword>
<accession>A0AAW2ETB9</accession>
<evidence type="ECO:0000313" key="3">
    <source>
        <dbReference type="EMBL" id="KAL0105255.1"/>
    </source>
</evidence>
<comment type="caution">
    <text evidence="3">The sequence shown here is derived from an EMBL/GenBank/DDBJ whole genome shotgun (WGS) entry which is preliminary data.</text>
</comment>
<reference evidence="3 4" key="1">
    <citation type="submission" date="2023-03" db="EMBL/GenBank/DDBJ databases">
        <title>High recombination rates correlate with genetic variation in Cardiocondyla obscurior ants.</title>
        <authorList>
            <person name="Errbii M."/>
        </authorList>
    </citation>
    <scope>NUCLEOTIDE SEQUENCE [LARGE SCALE GENOMIC DNA]</scope>
    <source>
        <strain evidence="3">Alpha-2009</strain>
        <tissue evidence="3">Whole body</tissue>
    </source>
</reference>
<dbReference type="Proteomes" id="UP001430953">
    <property type="component" value="Unassembled WGS sequence"/>
</dbReference>
<dbReference type="AlphaFoldDB" id="A0AAW2ETB9"/>
<name>A0AAW2ETB9_9HYME</name>
<feature type="coiled-coil region" evidence="1">
    <location>
        <begin position="300"/>
        <end position="330"/>
    </location>
</feature>
<dbReference type="InterPro" id="IPR044822">
    <property type="entry name" value="Myb_DNA-bind_4"/>
</dbReference>
<evidence type="ECO:0000259" key="2">
    <source>
        <dbReference type="Pfam" id="PF13837"/>
    </source>
</evidence>
<dbReference type="Gene3D" id="1.10.10.60">
    <property type="entry name" value="Homeodomain-like"/>
    <property type="match status" value="1"/>
</dbReference>
<evidence type="ECO:0000313" key="4">
    <source>
        <dbReference type="Proteomes" id="UP001430953"/>
    </source>
</evidence>
<feature type="domain" description="Myb/SANT-like DNA-binding" evidence="2">
    <location>
        <begin position="119"/>
        <end position="206"/>
    </location>
</feature>
<organism evidence="3 4">
    <name type="scientific">Cardiocondyla obscurior</name>
    <dbReference type="NCBI Taxonomy" id="286306"/>
    <lineage>
        <taxon>Eukaryota</taxon>
        <taxon>Metazoa</taxon>
        <taxon>Ecdysozoa</taxon>
        <taxon>Arthropoda</taxon>
        <taxon>Hexapoda</taxon>
        <taxon>Insecta</taxon>
        <taxon>Pterygota</taxon>
        <taxon>Neoptera</taxon>
        <taxon>Endopterygota</taxon>
        <taxon>Hymenoptera</taxon>
        <taxon>Apocrita</taxon>
        <taxon>Aculeata</taxon>
        <taxon>Formicoidea</taxon>
        <taxon>Formicidae</taxon>
        <taxon>Myrmicinae</taxon>
        <taxon>Cardiocondyla</taxon>
    </lineage>
</organism>
<sequence length="341" mass="39637">MDLYEARDAVPSSKMKGWFSRDEEGKVILDSNGFVTITCEEENIVFQLHISEIDEKAEQMCFNVNGKDIYIDIVPWEMPENDSENEKPMDGDKDLIERLKDEKASTPTTSKSGNAIFPWCDASTKIFLKEYKEKKELVRNRKLKNMKRAYQEIAKSLMENNFNVSPLQVENRFKTLKRAYKNMMLYNRRNGRGKYICSYEQDLDEIFSNDVYDTELSVDDDSKSGVTLVAKNNSVCSNMETPTTKTVQHNSRLEAQNVKIIENLQSCQRLLRNLITRMDSKNKNANYMQNGVLQVCMEMRDLQKEAYSRAEEQREKANAQRETRNSLLEEIVTLLKSEKNT</sequence>
<protein>
    <recommendedName>
        <fullName evidence="2">Myb/SANT-like DNA-binding domain-containing protein</fullName>
    </recommendedName>
</protein>
<gene>
    <name evidence="3" type="ORF">PUN28_016718</name>
</gene>
<dbReference type="EMBL" id="JADYXP020000019">
    <property type="protein sequence ID" value="KAL0105255.1"/>
    <property type="molecule type" value="Genomic_DNA"/>
</dbReference>